<dbReference type="Gramene" id="GBG59095">
    <property type="protein sequence ID" value="GBG59095"/>
    <property type="gene ID" value="CBR_g24438"/>
</dbReference>
<evidence type="ECO:0000313" key="3">
    <source>
        <dbReference type="Proteomes" id="UP000265515"/>
    </source>
</evidence>
<dbReference type="EMBL" id="BFEA01000002">
    <property type="protein sequence ID" value="GBG59095.1"/>
    <property type="molecule type" value="Genomic_DNA"/>
</dbReference>
<comment type="caution">
    <text evidence="2">The sequence shown here is derived from an EMBL/GenBank/DDBJ whole genome shotgun (WGS) entry which is preliminary data.</text>
</comment>
<feature type="compositionally biased region" description="Basic and acidic residues" evidence="1">
    <location>
        <begin position="168"/>
        <end position="188"/>
    </location>
</feature>
<evidence type="ECO:0000313" key="2">
    <source>
        <dbReference type="EMBL" id="GBG59095.1"/>
    </source>
</evidence>
<keyword evidence="3" id="KW-1185">Reference proteome</keyword>
<feature type="compositionally biased region" description="Basic residues" evidence="1">
    <location>
        <begin position="247"/>
        <end position="257"/>
    </location>
</feature>
<evidence type="ECO:0000256" key="1">
    <source>
        <dbReference type="SAM" id="MobiDB-lite"/>
    </source>
</evidence>
<feature type="region of interest" description="Disordered" evidence="1">
    <location>
        <begin position="125"/>
        <end position="257"/>
    </location>
</feature>
<dbReference type="Proteomes" id="UP000265515">
    <property type="component" value="Unassembled WGS sequence"/>
</dbReference>
<feature type="compositionally biased region" description="Basic and acidic residues" evidence="1">
    <location>
        <begin position="204"/>
        <end position="214"/>
    </location>
</feature>
<protein>
    <submittedName>
        <fullName evidence="2">Uncharacterized protein</fullName>
    </submittedName>
</protein>
<gene>
    <name evidence="2" type="ORF">CBR_g24438</name>
</gene>
<dbReference type="AlphaFoldDB" id="A0A388JMV7"/>
<accession>A0A388JMV7</accession>
<name>A0A388JMV7_CHABU</name>
<proteinExistence type="predicted"/>
<reference evidence="2 3" key="1">
    <citation type="journal article" date="2018" name="Cell">
        <title>The Chara Genome: Secondary Complexity and Implications for Plant Terrestrialization.</title>
        <authorList>
            <person name="Nishiyama T."/>
            <person name="Sakayama H."/>
            <person name="Vries J.D."/>
            <person name="Buschmann H."/>
            <person name="Saint-Marcoux D."/>
            <person name="Ullrich K.K."/>
            <person name="Haas F.B."/>
            <person name="Vanderstraeten L."/>
            <person name="Becker D."/>
            <person name="Lang D."/>
            <person name="Vosolsobe S."/>
            <person name="Rombauts S."/>
            <person name="Wilhelmsson P.K.I."/>
            <person name="Janitza P."/>
            <person name="Kern R."/>
            <person name="Heyl A."/>
            <person name="Rumpler F."/>
            <person name="Villalobos L.I.A.C."/>
            <person name="Clay J.M."/>
            <person name="Skokan R."/>
            <person name="Toyoda A."/>
            <person name="Suzuki Y."/>
            <person name="Kagoshima H."/>
            <person name="Schijlen E."/>
            <person name="Tajeshwar N."/>
            <person name="Catarino B."/>
            <person name="Hetherington A.J."/>
            <person name="Saltykova A."/>
            <person name="Bonnot C."/>
            <person name="Breuninger H."/>
            <person name="Symeonidi A."/>
            <person name="Radhakrishnan G.V."/>
            <person name="Van Nieuwerburgh F."/>
            <person name="Deforce D."/>
            <person name="Chang C."/>
            <person name="Karol K.G."/>
            <person name="Hedrich R."/>
            <person name="Ulvskov P."/>
            <person name="Glockner G."/>
            <person name="Delwiche C.F."/>
            <person name="Petrasek J."/>
            <person name="Van de Peer Y."/>
            <person name="Friml J."/>
            <person name="Beilby M."/>
            <person name="Dolan L."/>
            <person name="Kohara Y."/>
            <person name="Sugano S."/>
            <person name="Fujiyama A."/>
            <person name="Delaux P.-M."/>
            <person name="Quint M."/>
            <person name="TheiBen G."/>
            <person name="Hagemann M."/>
            <person name="Harholt J."/>
            <person name="Dunand C."/>
            <person name="Zachgo S."/>
            <person name="Langdale J."/>
            <person name="Maumus F."/>
            <person name="Straeten D.V.D."/>
            <person name="Gould S.B."/>
            <person name="Rensing S.A."/>
        </authorList>
    </citation>
    <scope>NUCLEOTIDE SEQUENCE [LARGE SCALE GENOMIC DNA]</scope>
    <source>
        <strain evidence="2 3">S276</strain>
    </source>
</reference>
<organism evidence="2 3">
    <name type="scientific">Chara braunii</name>
    <name type="common">Braun's stonewort</name>
    <dbReference type="NCBI Taxonomy" id="69332"/>
    <lineage>
        <taxon>Eukaryota</taxon>
        <taxon>Viridiplantae</taxon>
        <taxon>Streptophyta</taxon>
        <taxon>Charophyceae</taxon>
        <taxon>Charales</taxon>
        <taxon>Characeae</taxon>
        <taxon>Chara</taxon>
    </lineage>
</organism>
<sequence length="257" mass="27364">MPKSKRLRVDEASSENDDDFQLEEVAVVDVQGASGSQRLGFGRDGVSRDQLAAIRQAFVGGAARASPRTHKAQGFVITEARVHKQAAGVGEVTVSGVHAPIVPVAGGGRLDKAVIGADQLRQALPAQKAGGSSATITPPPQKKVDAGGSKTVVGDHHTSASGVAEGVVEGKVDDVHREDGKRDGRREGDDDDERPLASRRKRTAKEVNMEERSKLWVGPSCVYTTSTTTHCSTQDDSNDASPETHILRSHRPRRRVT</sequence>